<gene>
    <name evidence="4" type="ORF">LVJ94_18315</name>
</gene>
<dbReference type="CDD" id="cd08963">
    <property type="entry name" value="L-asparaginase_I"/>
    <property type="match status" value="1"/>
</dbReference>
<feature type="active site" evidence="1">
    <location>
        <position position="93"/>
    </location>
</feature>
<organism evidence="4 5">
    <name type="scientific">Pendulispora rubella</name>
    <dbReference type="NCBI Taxonomy" id="2741070"/>
    <lineage>
        <taxon>Bacteria</taxon>
        <taxon>Pseudomonadati</taxon>
        <taxon>Myxococcota</taxon>
        <taxon>Myxococcia</taxon>
        <taxon>Myxococcales</taxon>
        <taxon>Sorangiineae</taxon>
        <taxon>Pendulisporaceae</taxon>
        <taxon>Pendulispora</taxon>
    </lineage>
</organism>
<dbReference type="InterPro" id="IPR027473">
    <property type="entry name" value="L-asparaginase_C"/>
</dbReference>
<dbReference type="Gene3D" id="3.40.50.40">
    <property type="match status" value="1"/>
</dbReference>
<feature type="domain" description="L-asparaginase N-terminal" evidence="2">
    <location>
        <begin position="9"/>
        <end position="190"/>
    </location>
</feature>
<dbReference type="PANTHER" id="PTHR11707:SF28">
    <property type="entry name" value="60 KDA LYSOPHOSPHOLIPASE"/>
    <property type="match status" value="1"/>
</dbReference>
<evidence type="ECO:0000259" key="3">
    <source>
        <dbReference type="Pfam" id="PF17763"/>
    </source>
</evidence>
<keyword evidence="5" id="KW-1185">Reference proteome</keyword>
<evidence type="ECO:0000313" key="5">
    <source>
        <dbReference type="Proteomes" id="UP001374803"/>
    </source>
</evidence>
<dbReference type="Proteomes" id="UP001374803">
    <property type="component" value="Chromosome"/>
</dbReference>
<name>A0ABZ2LK20_9BACT</name>
<dbReference type="PROSITE" id="PS00917">
    <property type="entry name" value="ASN_GLN_ASE_2"/>
    <property type="match status" value="1"/>
</dbReference>
<dbReference type="SMART" id="SM00870">
    <property type="entry name" value="Asparaginase"/>
    <property type="match status" value="1"/>
</dbReference>
<dbReference type="InterPro" id="IPR041725">
    <property type="entry name" value="L-asparaginase_I"/>
</dbReference>
<dbReference type="PRINTS" id="PR00139">
    <property type="entry name" value="ASNGLNASE"/>
</dbReference>
<dbReference type="Pfam" id="PF00710">
    <property type="entry name" value="Asparaginase"/>
    <property type="match status" value="1"/>
</dbReference>
<dbReference type="PIRSF" id="PIRSF001220">
    <property type="entry name" value="L-ASNase_gatD"/>
    <property type="match status" value="1"/>
</dbReference>
<evidence type="ECO:0000256" key="1">
    <source>
        <dbReference type="PROSITE-ProRule" id="PRU10100"/>
    </source>
</evidence>
<evidence type="ECO:0000313" key="4">
    <source>
        <dbReference type="EMBL" id="WXB09177.1"/>
    </source>
</evidence>
<reference evidence="4" key="1">
    <citation type="submission" date="2021-12" db="EMBL/GenBank/DDBJ databases">
        <title>Discovery of the Pendulisporaceae a myxobacterial family with distinct sporulation behavior and unique specialized metabolism.</title>
        <authorList>
            <person name="Garcia R."/>
            <person name="Popoff A."/>
            <person name="Bader C.D."/>
            <person name="Loehr J."/>
            <person name="Walesch S."/>
            <person name="Walt C."/>
            <person name="Boldt J."/>
            <person name="Bunk B."/>
            <person name="Haeckl F.J.F.P.J."/>
            <person name="Gunesch A.P."/>
            <person name="Birkelbach J."/>
            <person name="Nuebel U."/>
            <person name="Pietschmann T."/>
            <person name="Bach T."/>
            <person name="Mueller R."/>
        </authorList>
    </citation>
    <scope>NUCLEOTIDE SEQUENCE</scope>
    <source>
        <strain evidence="4">MSr11367</strain>
    </source>
</reference>
<dbReference type="PIRSF" id="PIRSF500176">
    <property type="entry name" value="L_ASNase"/>
    <property type="match status" value="1"/>
</dbReference>
<dbReference type="EMBL" id="CP089983">
    <property type="protein sequence ID" value="WXB09177.1"/>
    <property type="molecule type" value="Genomic_DNA"/>
</dbReference>
<dbReference type="Pfam" id="PF17763">
    <property type="entry name" value="Asparaginase_C"/>
    <property type="match status" value="1"/>
</dbReference>
<feature type="domain" description="Asparaginase/glutaminase C-terminal" evidence="3">
    <location>
        <begin position="211"/>
        <end position="326"/>
    </location>
</feature>
<accession>A0ABZ2LK20</accession>
<dbReference type="SFLD" id="SFLDS00057">
    <property type="entry name" value="Glutaminase/Asparaginase"/>
    <property type="match status" value="1"/>
</dbReference>
<dbReference type="InterPro" id="IPR027475">
    <property type="entry name" value="Asparaginase/glutaminase_AS2"/>
</dbReference>
<evidence type="ECO:0000259" key="2">
    <source>
        <dbReference type="Pfam" id="PF00710"/>
    </source>
</evidence>
<dbReference type="Gene3D" id="3.40.50.1170">
    <property type="entry name" value="L-asparaginase, N-terminal domain"/>
    <property type="match status" value="1"/>
</dbReference>
<dbReference type="PANTHER" id="PTHR11707">
    <property type="entry name" value="L-ASPARAGINASE"/>
    <property type="match status" value="1"/>
</dbReference>
<dbReference type="RefSeq" id="WP_394838848.1">
    <property type="nucleotide sequence ID" value="NZ_CP089929.1"/>
</dbReference>
<dbReference type="SUPFAM" id="SSF53774">
    <property type="entry name" value="Glutaminase/Asparaginase"/>
    <property type="match status" value="1"/>
</dbReference>
<proteinExistence type="predicted"/>
<protein>
    <submittedName>
        <fullName evidence="4">Asparaginase</fullName>
    </submittedName>
</protein>
<sequence length="349" mass="36726">MTARKALPRVLLLITGGTILMRGRPVLEPDKAAARDLVAEVPALGRIARIDTRVLFLMDSGDFQPENWVAIARAVHEALRSDKYAGIVVVHGTDTMAYTASALALLLGPIDRPVILTGSQRPLAELRTDARENLINATLAATLPVPEVAIAFASRVLRGARSIKRDAWALEAFDSPNCPPLATMGVGVDVLGHVRKKGRTAAAFDPRIESRVLAVRVFPGLDPGLLQGALRAGVRGLVLEAYGTGNLPHRGASLIPALEEARARKAPVVVVSQCPRGAVDIARYAGGAQASGAGALSGGDMTVECALAKLMIGLGRFGPGERLQRYLAMDVVGEITSPGKPARASARKT</sequence>
<dbReference type="InterPro" id="IPR027474">
    <property type="entry name" value="L-asparaginase_N"/>
</dbReference>
<dbReference type="InterPro" id="IPR037152">
    <property type="entry name" value="L-asparaginase_N_sf"/>
</dbReference>
<dbReference type="PROSITE" id="PS51732">
    <property type="entry name" value="ASN_GLN_ASE_3"/>
    <property type="match status" value="1"/>
</dbReference>
<dbReference type="InterPro" id="IPR006034">
    <property type="entry name" value="Asparaginase/glutaminase-like"/>
</dbReference>
<dbReference type="InterPro" id="IPR036152">
    <property type="entry name" value="Asp/glu_Ase-like_sf"/>
</dbReference>
<dbReference type="InterPro" id="IPR040919">
    <property type="entry name" value="Asparaginase_C"/>
</dbReference>